<evidence type="ECO:0000313" key="2">
    <source>
        <dbReference type="Proteomes" id="UP000675880"/>
    </source>
</evidence>
<evidence type="ECO:0008006" key="3">
    <source>
        <dbReference type="Google" id="ProtNLM"/>
    </source>
</evidence>
<reference evidence="1 2" key="1">
    <citation type="submission" date="2021-02" db="EMBL/GenBank/DDBJ databases">
        <authorList>
            <person name="Han P."/>
        </authorList>
    </citation>
    <scope>NUCLEOTIDE SEQUENCE [LARGE SCALE GENOMIC DNA]</scope>
    <source>
        <strain evidence="1">Candidatus Nitrospira sp. ZN2</strain>
    </source>
</reference>
<dbReference type="Proteomes" id="UP000675880">
    <property type="component" value="Unassembled WGS sequence"/>
</dbReference>
<dbReference type="PANTHER" id="PTHR12521:SF0">
    <property type="entry name" value="ADP-RIBOSE GLYCOHYDROLASE OARD1"/>
    <property type="match status" value="1"/>
</dbReference>
<protein>
    <recommendedName>
        <fullName evidence="3">Macro domain-containing protein</fullName>
    </recommendedName>
</protein>
<dbReference type="RefSeq" id="WP_213044046.1">
    <property type="nucleotide sequence ID" value="NZ_CAJNBJ010000020.1"/>
</dbReference>
<accession>A0ABN7MCX0</accession>
<dbReference type="InterPro" id="IPR043472">
    <property type="entry name" value="Macro_dom-like"/>
</dbReference>
<dbReference type="SUPFAM" id="SSF52949">
    <property type="entry name" value="Macro domain-like"/>
    <property type="match status" value="1"/>
</dbReference>
<comment type="caution">
    <text evidence="1">The sequence shown here is derived from an EMBL/GenBank/DDBJ whole genome shotgun (WGS) entry which is preliminary data.</text>
</comment>
<gene>
    <name evidence="1" type="ORF">NSPZN2_70086</name>
</gene>
<organism evidence="1 2">
    <name type="scientific">Nitrospira defluvii</name>
    <dbReference type="NCBI Taxonomy" id="330214"/>
    <lineage>
        <taxon>Bacteria</taxon>
        <taxon>Pseudomonadati</taxon>
        <taxon>Nitrospirota</taxon>
        <taxon>Nitrospiria</taxon>
        <taxon>Nitrospirales</taxon>
        <taxon>Nitrospiraceae</taxon>
        <taxon>Nitrospira</taxon>
    </lineage>
</organism>
<dbReference type="PANTHER" id="PTHR12521">
    <property type="entry name" value="PROTEIN C6ORF130"/>
    <property type="match status" value="1"/>
</dbReference>
<sequence length="147" mass="16250">MRVLEAHGELWDVHAQGSWIAITTNGVIRTNGHGVMGAGLAKQAADRFPSLPSLLGTHLGRFGNIPTSIPSMRIMTLPTKHHFRTASDLALIQNSLQHIQLILTRERIDRLYCPHPGCGLGQLSWQQVQAAIVHVVDHRFLFLHSTA</sequence>
<name>A0ABN7MCX0_9BACT</name>
<dbReference type="EMBL" id="CAJNBJ010000020">
    <property type="protein sequence ID" value="CAE6795832.1"/>
    <property type="molecule type" value="Genomic_DNA"/>
</dbReference>
<dbReference type="InterPro" id="IPR050892">
    <property type="entry name" value="ADP-ribose_metab_enzymes"/>
</dbReference>
<dbReference type="Gene3D" id="3.40.220.10">
    <property type="entry name" value="Leucine Aminopeptidase, subunit E, domain 1"/>
    <property type="match status" value="1"/>
</dbReference>
<evidence type="ECO:0000313" key="1">
    <source>
        <dbReference type="EMBL" id="CAE6795832.1"/>
    </source>
</evidence>
<proteinExistence type="predicted"/>
<keyword evidence="2" id="KW-1185">Reference proteome</keyword>